<evidence type="ECO:0000256" key="7">
    <source>
        <dbReference type="SAM" id="Phobius"/>
    </source>
</evidence>
<dbReference type="SMART" id="SM00091">
    <property type="entry name" value="PAS"/>
    <property type="match status" value="2"/>
</dbReference>
<keyword evidence="4" id="KW-0808">Transferase</keyword>
<dbReference type="Pfam" id="PF08448">
    <property type="entry name" value="PAS_4"/>
    <property type="match status" value="1"/>
</dbReference>
<dbReference type="CDD" id="cd00075">
    <property type="entry name" value="HATPase"/>
    <property type="match status" value="1"/>
</dbReference>
<evidence type="ECO:0000256" key="5">
    <source>
        <dbReference type="ARBA" id="ARBA00022777"/>
    </source>
</evidence>
<evidence type="ECO:0000256" key="4">
    <source>
        <dbReference type="ARBA" id="ARBA00022679"/>
    </source>
</evidence>
<dbReference type="SUPFAM" id="SSF47384">
    <property type="entry name" value="Homodimeric domain of signal transducing histidine kinase"/>
    <property type="match status" value="1"/>
</dbReference>
<protein>
    <recommendedName>
        <fullName evidence="2">histidine kinase</fullName>
        <ecNumber evidence="2">2.7.13.3</ecNumber>
    </recommendedName>
</protein>
<dbReference type="Proteomes" id="UP001528672">
    <property type="component" value="Unassembled WGS sequence"/>
</dbReference>
<evidence type="ECO:0000259" key="9">
    <source>
        <dbReference type="PROSITE" id="PS50112"/>
    </source>
</evidence>
<keyword evidence="3" id="KW-0597">Phosphoprotein</keyword>
<reference evidence="11 12" key="1">
    <citation type="submission" date="2023-02" db="EMBL/GenBank/DDBJ databases">
        <title>Bacterial whole genome sequence for Curvibacter sp. HBC28.</title>
        <authorList>
            <person name="Le V."/>
            <person name="Ko S.-R."/>
            <person name="Ahn C.-Y."/>
            <person name="Oh H.-M."/>
        </authorList>
    </citation>
    <scope>NUCLEOTIDE SEQUENCE [LARGE SCALE GENOMIC DNA]</scope>
    <source>
        <strain evidence="11 12">HBC28</strain>
    </source>
</reference>
<name>A0ABT5MD20_9BURK</name>
<dbReference type="InterPro" id="IPR003661">
    <property type="entry name" value="HisK_dim/P_dom"/>
</dbReference>
<dbReference type="InterPro" id="IPR003594">
    <property type="entry name" value="HATPase_dom"/>
</dbReference>
<dbReference type="InterPro" id="IPR000014">
    <property type="entry name" value="PAS"/>
</dbReference>
<gene>
    <name evidence="11" type="ORF">PSQ39_07545</name>
</gene>
<dbReference type="InterPro" id="IPR013767">
    <property type="entry name" value="PAS_fold"/>
</dbReference>
<dbReference type="Gene3D" id="3.30.565.10">
    <property type="entry name" value="Histidine kinase-like ATPase, C-terminal domain"/>
    <property type="match status" value="1"/>
</dbReference>
<evidence type="ECO:0000259" key="10">
    <source>
        <dbReference type="PROSITE" id="PS50113"/>
    </source>
</evidence>
<dbReference type="PRINTS" id="PR00344">
    <property type="entry name" value="BCTRLSENSOR"/>
</dbReference>
<keyword evidence="7" id="KW-1133">Transmembrane helix</keyword>
<evidence type="ECO:0000259" key="8">
    <source>
        <dbReference type="PROSITE" id="PS50109"/>
    </source>
</evidence>
<dbReference type="SUPFAM" id="SSF55785">
    <property type="entry name" value="PYP-like sensor domain (PAS domain)"/>
    <property type="match status" value="2"/>
</dbReference>
<keyword evidence="12" id="KW-1185">Reference proteome</keyword>
<keyword evidence="7" id="KW-0812">Transmembrane</keyword>
<dbReference type="SMART" id="SM00388">
    <property type="entry name" value="HisKA"/>
    <property type="match status" value="1"/>
</dbReference>
<dbReference type="Pfam" id="PF00512">
    <property type="entry name" value="HisKA"/>
    <property type="match status" value="1"/>
</dbReference>
<keyword evidence="5" id="KW-0418">Kinase</keyword>
<keyword evidence="6" id="KW-0902">Two-component regulatory system</keyword>
<dbReference type="InterPro" id="IPR013656">
    <property type="entry name" value="PAS_4"/>
</dbReference>
<dbReference type="RefSeq" id="WP_273926093.1">
    <property type="nucleotide sequence ID" value="NZ_JAQSIN010000001.1"/>
</dbReference>
<dbReference type="EMBL" id="JAQSIO010000002">
    <property type="protein sequence ID" value="MDD0814481.1"/>
    <property type="molecule type" value="Genomic_DNA"/>
</dbReference>
<dbReference type="CDD" id="cd00130">
    <property type="entry name" value="PAS"/>
    <property type="match status" value="2"/>
</dbReference>
<organism evidence="11 12">
    <name type="scientific">Curvibacter microcysteis</name>
    <dbReference type="NCBI Taxonomy" id="3026419"/>
    <lineage>
        <taxon>Bacteria</taxon>
        <taxon>Pseudomonadati</taxon>
        <taxon>Pseudomonadota</taxon>
        <taxon>Betaproteobacteria</taxon>
        <taxon>Burkholderiales</taxon>
        <taxon>Comamonadaceae</taxon>
        <taxon>Curvibacter</taxon>
    </lineage>
</organism>
<evidence type="ECO:0000256" key="2">
    <source>
        <dbReference type="ARBA" id="ARBA00012438"/>
    </source>
</evidence>
<dbReference type="NCBIfam" id="TIGR00229">
    <property type="entry name" value="sensory_box"/>
    <property type="match status" value="2"/>
</dbReference>
<dbReference type="Gene3D" id="1.10.287.130">
    <property type="match status" value="1"/>
</dbReference>
<dbReference type="Pfam" id="PF00989">
    <property type="entry name" value="PAS"/>
    <property type="match status" value="1"/>
</dbReference>
<dbReference type="SMART" id="SM00387">
    <property type="entry name" value="HATPase_c"/>
    <property type="match status" value="1"/>
</dbReference>
<dbReference type="PANTHER" id="PTHR43711">
    <property type="entry name" value="TWO-COMPONENT HISTIDINE KINASE"/>
    <property type="match status" value="1"/>
</dbReference>
<dbReference type="InterPro" id="IPR000700">
    <property type="entry name" value="PAS-assoc_C"/>
</dbReference>
<feature type="domain" description="PAS" evidence="9">
    <location>
        <begin position="345"/>
        <end position="399"/>
    </location>
</feature>
<dbReference type="PROSITE" id="PS50112">
    <property type="entry name" value="PAS"/>
    <property type="match status" value="2"/>
</dbReference>
<dbReference type="InterPro" id="IPR035965">
    <property type="entry name" value="PAS-like_dom_sf"/>
</dbReference>
<evidence type="ECO:0000256" key="6">
    <source>
        <dbReference type="ARBA" id="ARBA00023012"/>
    </source>
</evidence>
<feature type="transmembrane region" description="Helical" evidence="7">
    <location>
        <begin position="20"/>
        <end position="41"/>
    </location>
</feature>
<evidence type="ECO:0000256" key="3">
    <source>
        <dbReference type="ARBA" id="ARBA00022553"/>
    </source>
</evidence>
<dbReference type="InterPro" id="IPR005467">
    <property type="entry name" value="His_kinase_dom"/>
</dbReference>
<dbReference type="Pfam" id="PF02518">
    <property type="entry name" value="HATPase_c"/>
    <property type="match status" value="1"/>
</dbReference>
<dbReference type="InterPro" id="IPR004358">
    <property type="entry name" value="Sig_transdc_His_kin-like_C"/>
</dbReference>
<feature type="domain" description="Histidine kinase" evidence="8">
    <location>
        <begin position="612"/>
        <end position="829"/>
    </location>
</feature>
<dbReference type="PANTHER" id="PTHR43711:SF31">
    <property type="entry name" value="HISTIDINE KINASE"/>
    <property type="match status" value="1"/>
</dbReference>
<dbReference type="CDD" id="cd00082">
    <property type="entry name" value="HisKA"/>
    <property type="match status" value="1"/>
</dbReference>
<accession>A0ABT5MD20</accession>
<dbReference type="PROSITE" id="PS50109">
    <property type="entry name" value="HIS_KIN"/>
    <property type="match status" value="1"/>
</dbReference>
<comment type="catalytic activity">
    <reaction evidence="1">
        <text>ATP + protein L-histidine = ADP + protein N-phospho-L-histidine.</text>
        <dbReference type="EC" id="2.7.13.3"/>
    </reaction>
</comment>
<sequence length="839" mass="91433">MARQDLSSRSSAPLWLSSQVALFTGVLFAVLLLVAIVWMSLRGHEQVVEQDLQQEALYARVIEDQATRSFDAVSVVLSALSETVVLQESPSDMGVVGRQWAQALAGVPSVRSVAIIDAQGLVLASSNGTEIGRQLDLRQLGPRPASGQTLLGRLLRGRSLADFEAGLNRSALRPGVNCIPMLYGFTLRNGQTLLAVALINPDALINFQRQAIGDAPLSVVTATYTGLLLTSTGDMSEAPGASLAGHSLFRERLASREHGTYRESGTEGVLVAFRASRAWPLVVLVEQAVASSTQRWLTRARPVLIAGLVVVFLLLGMSVILYRSLRARERSRVLFDRARDQVVRSERELSVLLRSLQELIFRTDASGVVTYVNARWAALLGAKAHQALGQSVLDVLVPERTNDRNALFALDHLDGVRHCRASTVGADGRTRYFELAVVPLLVGGQITAFAGSAVDITELLETQRQLQMQLSLIGLMLEISPQPTSMADDAGRLVMVNKAWEQFKGFERSEVIGKRLIEFLPAAEAQLHERAERDLDSLGGEMRFEARILRFDQGLRDALISKVKVPSESGALIGVLTVLTDVTEFREAERAIREARDVAEEASRSKSEFVANISHELRTPLQSIIGFSELGLMRGRGNERVAGMFQDINASGQRMLALVNDLLDVSKIESTVGTFHLESVDLRSLIRPVARELGPLLARKHLNLALNLSEAPLVARADPMRFQQVIRNVLANAVKFSPDEQVVELTAEMSVQGEILISVRDHGPGIPESELEKIFEAFVQSSKTKNGSGGTGLGLAICRKIVEAHGGHIHARNMPDQGALFVIAFPARSGPETVPMVME</sequence>
<comment type="caution">
    <text evidence="11">The sequence shown here is derived from an EMBL/GenBank/DDBJ whole genome shotgun (WGS) entry which is preliminary data.</text>
</comment>
<dbReference type="EC" id="2.7.13.3" evidence="2"/>
<evidence type="ECO:0000256" key="1">
    <source>
        <dbReference type="ARBA" id="ARBA00000085"/>
    </source>
</evidence>
<feature type="domain" description="PAS" evidence="9">
    <location>
        <begin position="469"/>
        <end position="520"/>
    </location>
</feature>
<dbReference type="PROSITE" id="PS50113">
    <property type="entry name" value="PAC"/>
    <property type="match status" value="1"/>
</dbReference>
<dbReference type="InterPro" id="IPR050736">
    <property type="entry name" value="Sensor_HK_Regulatory"/>
</dbReference>
<dbReference type="SUPFAM" id="SSF55874">
    <property type="entry name" value="ATPase domain of HSP90 chaperone/DNA topoisomerase II/histidine kinase"/>
    <property type="match status" value="1"/>
</dbReference>
<dbReference type="InterPro" id="IPR036890">
    <property type="entry name" value="HATPase_C_sf"/>
</dbReference>
<evidence type="ECO:0000313" key="11">
    <source>
        <dbReference type="EMBL" id="MDD0814481.1"/>
    </source>
</evidence>
<dbReference type="InterPro" id="IPR036097">
    <property type="entry name" value="HisK_dim/P_sf"/>
</dbReference>
<dbReference type="Gene3D" id="3.30.450.20">
    <property type="entry name" value="PAS domain"/>
    <property type="match status" value="3"/>
</dbReference>
<proteinExistence type="predicted"/>
<keyword evidence="7" id="KW-0472">Membrane</keyword>
<dbReference type="CDD" id="cd18773">
    <property type="entry name" value="PDC1_HK_sensor"/>
    <property type="match status" value="1"/>
</dbReference>
<feature type="domain" description="PAC" evidence="10">
    <location>
        <begin position="542"/>
        <end position="594"/>
    </location>
</feature>
<evidence type="ECO:0000313" key="12">
    <source>
        <dbReference type="Proteomes" id="UP001528672"/>
    </source>
</evidence>
<feature type="transmembrane region" description="Helical" evidence="7">
    <location>
        <begin position="303"/>
        <end position="322"/>
    </location>
</feature>